<dbReference type="PROSITE" id="PS00126">
    <property type="entry name" value="PDEASE_I_1"/>
    <property type="match status" value="1"/>
</dbReference>
<feature type="binding site" evidence="4">
    <location>
        <position position="276"/>
    </location>
    <ligand>
        <name>Zn(2+)</name>
        <dbReference type="ChEBI" id="CHEBI:29105"/>
        <label>1</label>
    </ligand>
</feature>
<dbReference type="CDD" id="cd00077">
    <property type="entry name" value="HDc"/>
    <property type="match status" value="1"/>
</dbReference>
<dbReference type="GO" id="GO:0004114">
    <property type="term" value="F:3',5'-cyclic-nucleotide phosphodiesterase activity"/>
    <property type="evidence" value="ECO:0007669"/>
    <property type="project" value="InterPro"/>
</dbReference>
<dbReference type="PROSITE" id="PS51845">
    <property type="entry name" value="PDEASE_I_2"/>
    <property type="match status" value="1"/>
</dbReference>
<feature type="active site" description="Proton donor" evidence="3">
    <location>
        <position position="272"/>
    </location>
</feature>
<evidence type="ECO:0000313" key="7">
    <source>
        <dbReference type="EMBL" id="KAF5400365.1"/>
    </source>
</evidence>
<feature type="domain" description="PDEase" evidence="6">
    <location>
        <begin position="196"/>
        <end position="350"/>
    </location>
</feature>
<organism evidence="7 8">
    <name type="scientific">Paragonimus heterotremus</name>
    <dbReference type="NCBI Taxonomy" id="100268"/>
    <lineage>
        <taxon>Eukaryota</taxon>
        <taxon>Metazoa</taxon>
        <taxon>Spiralia</taxon>
        <taxon>Lophotrochozoa</taxon>
        <taxon>Platyhelminthes</taxon>
        <taxon>Trematoda</taxon>
        <taxon>Digenea</taxon>
        <taxon>Plagiorchiida</taxon>
        <taxon>Troglotremata</taxon>
        <taxon>Troglotrematidae</taxon>
        <taxon>Paragonimus</taxon>
    </lineage>
</organism>
<protein>
    <recommendedName>
        <fullName evidence="6">PDEase domain-containing protein</fullName>
    </recommendedName>
</protein>
<keyword evidence="2" id="KW-0378">Hydrolase</keyword>
<gene>
    <name evidence="7" type="ORF">PHET_06332</name>
</gene>
<accession>A0A8J4SNR4</accession>
<feature type="binding site" evidence="4">
    <location>
        <position position="313"/>
    </location>
    <ligand>
        <name>Zn(2+)</name>
        <dbReference type="ChEBI" id="CHEBI:29105"/>
        <label>2</label>
    </ligand>
</feature>
<evidence type="ECO:0000259" key="6">
    <source>
        <dbReference type="PROSITE" id="PS51845"/>
    </source>
</evidence>
<dbReference type="OrthoDB" id="546632at2759"/>
<dbReference type="InterPro" id="IPR036971">
    <property type="entry name" value="PDEase_catalytic_dom_sf"/>
</dbReference>
<evidence type="ECO:0000256" key="3">
    <source>
        <dbReference type="PIRSR" id="PIRSR623088-1"/>
    </source>
</evidence>
<name>A0A8J4SNR4_9TREM</name>
<feature type="compositionally biased region" description="Low complexity" evidence="5">
    <location>
        <begin position="129"/>
        <end position="138"/>
    </location>
</feature>
<dbReference type="InterPro" id="IPR023174">
    <property type="entry name" value="PDEase_CS"/>
</dbReference>
<feature type="binding site" evidence="4">
    <location>
        <position position="313"/>
    </location>
    <ligand>
        <name>Zn(2+)</name>
        <dbReference type="ChEBI" id="CHEBI:29105"/>
        <label>1</label>
    </ligand>
</feature>
<evidence type="ECO:0000256" key="1">
    <source>
        <dbReference type="ARBA" id="ARBA00022723"/>
    </source>
</evidence>
<proteinExistence type="predicted"/>
<dbReference type="InterPro" id="IPR023088">
    <property type="entry name" value="PDEase"/>
</dbReference>
<dbReference type="SUPFAM" id="SSF109604">
    <property type="entry name" value="HD-domain/PDEase-like"/>
    <property type="match status" value="1"/>
</dbReference>
<comment type="caution">
    <text evidence="7">The sequence shown here is derived from an EMBL/GenBank/DDBJ whole genome shotgun (WGS) entry which is preliminary data.</text>
</comment>
<evidence type="ECO:0000256" key="4">
    <source>
        <dbReference type="PIRSR" id="PIRSR623088-3"/>
    </source>
</evidence>
<dbReference type="InterPro" id="IPR002073">
    <property type="entry name" value="PDEase_catalytic_dom"/>
</dbReference>
<dbReference type="Proteomes" id="UP000748531">
    <property type="component" value="Unassembled WGS sequence"/>
</dbReference>
<dbReference type="GO" id="GO:0007165">
    <property type="term" value="P:signal transduction"/>
    <property type="evidence" value="ECO:0007669"/>
    <property type="project" value="InterPro"/>
</dbReference>
<feature type="region of interest" description="Disordered" evidence="5">
    <location>
        <begin position="118"/>
        <end position="138"/>
    </location>
</feature>
<dbReference type="AlphaFoldDB" id="A0A8J4SNR4"/>
<keyword evidence="1 4" id="KW-0479">Metal-binding</keyword>
<reference evidence="7" key="1">
    <citation type="submission" date="2019-05" db="EMBL/GenBank/DDBJ databases">
        <title>Annotation for the trematode Paragonimus heterotremus.</title>
        <authorList>
            <person name="Choi Y.-J."/>
        </authorList>
    </citation>
    <scope>NUCLEOTIDE SEQUENCE</scope>
    <source>
        <strain evidence="7">LC</strain>
    </source>
</reference>
<evidence type="ECO:0000256" key="2">
    <source>
        <dbReference type="ARBA" id="ARBA00022801"/>
    </source>
</evidence>
<dbReference type="Pfam" id="PF00233">
    <property type="entry name" value="PDEase_I"/>
    <property type="match status" value="1"/>
</dbReference>
<dbReference type="PANTHER" id="PTHR11347">
    <property type="entry name" value="CYCLIC NUCLEOTIDE PHOSPHODIESTERASE"/>
    <property type="match status" value="1"/>
</dbReference>
<keyword evidence="8" id="KW-1185">Reference proteome</keyword>
<sequence>MPEIWVTAWISDRQAIPTRFTQWNRQGLHISWHLLRILTTTRFYPTVTDLNVYHHGELPAGMLRNMFKRSNRSQCRLTSAAVDCKSAEILGSQPTPCMLLDAGSTTASSELPQCSPSLDGHVRSMTREQSSPQQQQQPSYCSHYADISSAEPFKTFFSQLESEVLRCPENHGILSGKPTHARPEGVRMARSECERVWRQYFSLRTIPIPEKVQRALGLHTFNNWLHSDAQLLNFVRFMFMDLSLPEVCGFPVEVLECWLLMLYGRYNDVPFHNFKHAFAVTQMMYSLIKIAQLHLCFSAHDLLILLFSALSHDLDHPGFTNSYQVGTSLCFCILLTIHMSPLISFCGTCW</sequence>
<dbReference type="EMBL" id="LUCH01003252">
    <property type="protein sequence ID" value="KAF5400365.1"/>
    <property type="molecule type" value="Genomic_DNA"/>
</dbReference>
<dbReference type="InterPro" id="IPR003607">
    <property type="entry name" value="HD/PDEase_dom"/>
</dbReference>
<dbReference type="GO" id="GO:0046872">
    <property type="term" value="F:metal ion binding"/>
    <property type="evidence" value="ECO:0007669"/>
    <property type="project" value="UniProtKB-KW"/>
</dbReference>
<feature type="binding site" evidence="4">
    <location>
        <position position="312"/>
    </location>
    <ligand>
        <name>Zn(2+)</name>
        <dbReference type="ChEBI" id="CHEBI:29105"/>
        <label>1</label>
    </ligand>
</feature>
<evidence type="ECO:0000256" key="5">
    <source>
        <dbReference type="SAM" id="MobiDB-lite"/>
    </source>
</evidence>
<dbReference type="PRINTS" id="PR00387">
    <property type="entry name" value="PDIESTERASE1"/>
</dbReference>
<evidence type="ECO:0000313" key="8">
    <source>
        <dbReference type="Proteomes" id="UP000748531"/>
    </source>
</evidence>
<dbReference type="Gene3D" id="1.10.1300.10">
    <property type="entry name" value="3'5'-cyclic nucleotide phosphodiesterase, catalytic domain"/>
    <property type="match status" value="1"/>
</dbReference>